<comment type="caution">
    <text evidence="2">The sequence shown here is derived from an EMBL/GenBank/DDBJ whole genome shotgun (WGS) entry which is preliminary data.</text>
</comment>
<organism evidence="2">
    <name type="scientific">mine drainage metagenome</name>
    <dbReference type="NCBI Taxonomy" id="410659"/>
    <lineage>
        <taxon>unclassified sequences</taxon>
        <taxon>metagenomes</taxon>
        <taxon>ecological metagenomes</taxon>
    </lineage>
</organism>
<dbReference type="Gene3D" id="3.20.20.70">
    <property type="entry name" value="Aldolase class I"/>
    <property type="match status" value="1"/>
</dbReference>
<evidence type="ECO:0000313" key="2">
    <source>
        <dbReference type="EMBL" id="EQD31303.1"/>
    </source>
</evidence>
<feature type="non-terminal residue" evidence="2">
    <location>
        <position position="1"/>
    </location>
</feature>
<gene>
    <name evidence="2" type="ORF">B2A_13765</name>
</gene>
<protein>
    <submittedName>
        <fullName evidence="2">TIM-barrel protein, nifR3 family</fullName>
    </submittedName>
</protein>
<evidence type="ECO:0000259" key="1">
    <source>
        <dbReference type="Pfam" id="PF01207"/>
    </source>
</evidence>
<dbReference type="InterPro" id="IPR035587">
    <property type="entry name" value="DUS-like_FMN-bd"/>
</dbReference>
<name>T0YDR8_9ZZZZ</name>
<dbReference type="InterPro" id="IPR013785">
    <property type="entry name" value="Aldolase_TIM"/>
</dbReference>
<dbReference type="AlphaFoldDB" id="T0YDR8"/>
<feature type="non-terminal residue" evidence="2">
    <location>
        <position position="165"/>
    </location>
</feature>
<reference evidence="2" key="2">
    <citation type="journal article" date="2014" name="ISME J.">
        <title>Microbial stratification in low pH oxic and suboxic macroscopic growths along an acid mine drainage.</title>
        <authorList>
            <person name="Mendez-Garcia C."/>
            <person name="Mesa V."/>
            <person name="Sprenger R.R."/>
            <person name="Richter M."/>
            <person name="Diez M.S."/>
            <person name="Solano J."/>
            <person name="Bargiela R."/>
            <person name="Golyshina O.V."/>
            <person name="Manteca A."/>
            <person name="Ramos J.L."/>
            <person name="Gallego J.R."/>
            <person name="Llorente I."/>
            <person name="Martins Dos Santos V.A."/>
            <person name="Jensen O.N."/>
            <person name="Pelaez A.I."/>
            <person name="Sanchez J."/>
            <person name="Ferrer M."/>
        </authorList>
    </citation>
    <scope>NUCLEOTIDE SEQUENCE</scope>
</reference>
<accession>T0YDR8</accession>
<proteinExistence type="predicted"/>
<feature type="domain" description="DUS-like FMN-binding" evidence="1">
    <location>
        <begin position="1"/>
        <end position="163"/>
    </location>
</feature>
<dbReference type="Pfam" id="PF01207">
    <property type="entry name" value="Dus"/>
    <property type="match status" value="1"/>
</dbReference>
<dbReference type="PANTHER" id="PTHR45846:SF1">
    <property type="entry name" value="TRNA-DIHYDROURIDINE(47) SYNTHASE [NAD(P)(+)]-LIKE"/>
    <property type="match status" value="1"/>
</dbReference>
<dbReference type="InterPro" id="IPR024036">
    <property type="entry name" value="tRNA-dHydroUridine_Synthase_C"/>
</dbReference>
<reference evidence="2" key="1">
    <citation type="submission" date="2013-08" db="EMBL/GenBank/DDBJ databases">
        <authorList>
            <person name="Mendez C."/>
            <person name="Richter M."/>
            <person name="Ferrer M."/>
            <person name="Sanchez J."/>
        </authorList>
    </citation>
    <scope>NUCLEOTIDE SEQUENCE</scope>
</reference>
<dbReference type="SUPFAM" id="SSF51395">
    <property type="entry name" value="FMN-linked oxidoreductases"/>
    <property type="match status" value="1"/>
</dbReference>
<dbReference type="PANTHER" id="PTHR45846">
    <property type="entry name" value="TRNA-DIHYDROURIDINE(47) SYNTHASE [NAD(P)(+)]-LIKE"/>
    <property type="match status" value="1"/>
</dbReference>
<dbReference type="EMBL" id="AUZZ01009976">
    <property type="protein sequence ID" value="EQD31303.1"/>
    <property type="molecule type" value="Genomic_DNA"/>
</dbReference>
<dbReference type="GO" id="GO:0017150">
    <property type="term" value="F:tRNA dihydrouridine synthase activity"/>
    <property type="evidence" value="ECO:0007669"/>
    <property type="project" value="TreeGrafter"/>
</dbReference>
<sequence length="165" mass="18462">RLGWDHQSINAPELCHALEQVGVAAVTIHGRTRAQRYTGWADWDEIARVREAVDHIPVLGSGDVRDPALVEARIRQGVVDGVVVARGMLGDWNFLEQTVRQLRDGYPGPDPSFQERLLLARRHWNAVVDHHGERLGVRLARKFVVWAIKGCSGAARLRARVADLN</sequence>
<dbReference type="GO" id="GO:0003723">
    <property type="term" value="F:RNA binding"/>
    <property type="evidence" value="ECO:0007669"/>
    <property type="project" value="TreeGrafter"/>
</dbReference>
<dbReference type="Gene3D" id="1.10.1200.80">
    <property type="entry name" value="Putative flavin oxidoreducatase, domain 2"/>
    <property type="match status" value="1"/>
</dbReference>